<dbReference type="SMART" id="SM00345">
    <property type="entry name" value="HTH_GNTR"/>
    <property type="match status" value="1"/>
</dbReference>
<dbReference type="AlphaFoldDB" id="A0AAI9DMX0"/>
<sequence>MKKQTIKSESGPRYRRIARQLKAAIDDGMLAPGRRLPSSRIFAQEQGVSRATVEAAYGELVAQGWLERKGQAGTFVSDRLVGRAPAAMPAHAAAAAVGPHPFQLGLPALDLFPRALWAKVMGRRLRTWTRTDLAFGDAAGEPALRQAIVDYLRVSRSIECRAEQVFITSGYRASLALLFSTLAQPGDAIWMEDPGYRFIRPTVAACGLRLHPVPVDEEGLNVDAGIRAAGDARFALLTPAHQSPLGVALSLPRRRQLLAWAARKQAWIIEDDYDSEFRYRGRPLPPLKSLDAPERVIYAGTFSKSLFPALRVAWLVVPPALVERFRTRADCSVPTLCQLALADFMQQGHFWRHLKKMRQHYAQRRRWLEQALAEQGFAVSSAKGGIQLLLPVAGDDRALAQRAQDAGLAVQALSDWRIVQEGAGGLLVGFTNITGEEEAQRLAAMLGAALGLRQPQG</sequence>
<dbReference type="PANTHER" id="PTHR46577">
    <property type="entry name" value="HTH-TYPE TRANSCRIPTIONAL REGULATORY PROTEIN GABR"/>
    <property type="match status" value="1"/>
</dbReference>
<dbReference type="InterPro" id="IPR000524">
    <property type="entry name" value="Tscrpt_reg_HTH_GntR"/>
</dbReference>
<proteinExistence type="inferred from homology"/>
<keyword evidence="7" id="KW-0808">Transferase</keyword>
<dbReference type="CDD" id="cd07377">
    <property type="entry name" value="WHTH_GntR"/>
    <property type="match status" value="1"/>
</dbReference>
<organism evidence="7">
    <name type="scientific">Pluralibacter gergoviae</name>
    <name type="common">Enterobacter gergoviae</name>
    <dbReference type="NCBI Taxonomy" id="61647"/>
    <lineage>
        <taxon>Bacteria</taxon>
        <taxon>Pseudomonadati</taxon>
        <taxon>Pseudomonadota</taxon>
        <taxon>Gammaproteobacteria</taxon>
        <taxon>Enterobacterales</taxon>
        <taxon>Enterobacteriaceae</taxon>
        <taxon>Pluralibacter</taxon>
    </lineage>
</organism>
<comment type="caution">
    <text evidence="7">The sequence shown here is derived from an EMBL/GenBank/DDBJ whole genome shotgun (WGS) entry which is preliminary data.</text>
</comment>
<dbReference type="Pfam" id="PF00392">
    <property type="entry name" value="GntR"/>
    <property type="match status" value="1"/>
</dbReference>
<evidence type="ECO:0000256" key="2">
    <source>
        <dbReference type="ARBA" id="ARBA00022898"/>
    </source>
</evidence>
<dbReference type="PRINTS" id="PR00035">
    <property type="entry name" value="HTHGNTR"/>
</dbReference>
<keyword evidence="7" id="KW-0032">Aminotransferase</keyword>
<dbReference type="Gene3D" id="1.10.10.10">
    <property type="entry name" value="Winged helix-like DNA-binding domain superfamily/Winged helix DNA-binding domain"/>
    <property type="match status" value="1"/>
</dbReference>
<dbReference type="InterPro" id="IPR015424">
    <property type="entry name" value="PyrdxlP-dep_Trfase"/>
</dbReference>
<dbReference type="EMBL" id="ABLOKC030000020">
    <property type="protein sequence ID" value="EML1472689.1"/>
    <property type="molecule type" value="Genomic_DNA"/>
</dbReference>
<dbReference type="RefSeq" id="WP_072065473.1">
    <property type="nucleotide sequence ID" value="NZ_LDZN01000026.1"/>
</dbReference>
<evidence type="ECO:0000256" key="3">
    <source>
        <dbReference type="ARBA" id="ARBA00023015"/>
    </source>
</evidence>
<dbReference type="PANTHER" id="PTHR46577:SF1">
    <property type="entry name" value="HTH-TYPE TRANSCRIPTIONAL REGULATORY PROTEIN GABR"/>
    <property type="match status" value="1"/>
</dbReference>
<evidence type="ECO:0000256" key="1">
    <source>
        <dbReference type="ARBA" id="ARBA00005384"/>
    </source>
</evidence>
<accession>A0AAI9DMX0</accession>
<evidence type="ECO:0000259" key="6">
    <source>
        <dbReference type="PROSITE" id="PS50949"/>
    </source>
</evidence>
<evidence type="ECO:0000256" key="5">
    <source>
        <dbReference type="ARBA" id="ARBA00023163"/>
    </source>
</evidence>
<dbReference type="SUPFAM" id="SSF53383">
    <property type="entry name" value="PLP-dependent transferases"/>
    <property type="match status" value="1"/>
</dbReference>
<gene>
    <name evidence="7" type="ORF">QEG54_003463</name>
</gene>
<dbReference type="InterPro" id="IPR036388">
    <property type="entry name" value="WH-like_DNA-bd_sf"/>
</dbReference>
<keyword evidence="2" id="KW-0663">Pyridoxal phosphate</keyword>
<keyword evidence="3" id="KW-0805">Transcription regulation</keyword>
<dbReference type="GO" id="GO:0030170">
    <property type="term" value="F:pyridoxal phosphate binding"/>
    <property type="evidence" value="ECO:0007669"/>
    <property type="project" value="InterPro"/>
</dbReference>
<protein>
    <submittedName>
        <fullName evidence="7">PLP-dependent aminotransferase family protein</fullName>
    </submittedName>
</protein>
<dbReference type="InterPro" id="IPR036390">
    <property type="entry name" value="WH_DNA-bd_sf"/>
</dbReference>
<dbReference type="GO" id="GO:0008483">
    <property type="term" value="F:transaminase activity"/>
    <property type="evidence" value="ECO:0007669"/>
    <property type="project" value="UniProtKB-KW"/>
</dbReference>
<dbReference type="PROSITE" id="PS50949">
    <property type="entry name" value="HTH_GNTR"/>
    <property type="match status" value="1"/>
</dbReference>
<dbReference type="InterPro" id="IPR051446">
    <property type="entry name" value="HTH_trans_reg/aminotransferase"/>
</dbReference>
<comment type="similarity">
    <text evidence="1">In the C-terminal section; belongs to the class-I pyridoxal-phosphate-dependent aminotransferase family.</text>
</comment>
<evidence type="ECO:0000256" key="4">
    <source>
        <dbReference type="ARBA" id="ARBA00023125"/>
    </source>
</evidence>
<dbReference type="CDD" id="cd00609">
    <property type="entry name" value="AAT_like"/>
    <property type="match status" value="1"/>
</dbReference>
<dbReference type="InterPro" id="IPR004839">
    <property type="entry name" value="Aminotransferase_I/II_large"/>
</dbReference>
<keyword evidence="5" id="KW-0804">Transcription</keyword>
<dbReference type="SUPFAM" id="SSF46785">
    <property type="entry name" value="Winged helix' DNA-binding domain"/>
    <property type="match status" value="1"/>
</dbReference>
<keyword evidence="4" id="KW-0238">DNA-binding</keyword>
<dbReference type="Gene3D" id="3.40.640.10">
    <property type="entry name" value="Type I PLP-dependent aspartate aminotransferase-like (Major domain)"/>
    <property type="match status" value="1"/>
</dbReference>
<evidence type="ECO:0000313" key="7">
    <source>
        <dbReference type="EMBL" id="EML1472689.1"/>
    </source>
</evidence>
<dbReference type="GO" id="GO:0003700">
    <property type="term" value="F:DNA-binding transcription factor activity"/>
    <property type="evidence" value="ECO:0007669"/>
    <property type="project" value="InterPro"/>
</dbReference>
<dbReference type="InterPro" id="IPR015421">
    <property type="entry name" value="PyrdxlP-dep_Trfase_major"/>
</dbReference>
<dbReference type="GO" id="GO:0003677">
    <property type="term" value="F:DNA binding"/>
    <property type="evidence" value="ECO:0007669"/>
    <property type="project" value="UniProtKB-KW"/>
</dbReference>
<feature type="domain" description="HTH gntR-type" evidence="6">
    <location>
        <begin position="11"/>
        <end position="79"/>
    </location>
</feature>
<reference evidence="7" key="1">
    <citation type="submission" date="2024-02" db="EMBL/GenBank/DDBJ databases">
        <authorList>
            <consortium name="Clinical and Environmental Microbiology Branch: Whole genome sequencing antimicrobial resistance pathogens in the healthcare setting"/>
        </authorList>
    </citation>
    <scope>NUCLEOTIDE SEQUENCE</scope>
    <source>
        <strain evidence="7">2021DK-00143</strain>
    </source>
</reference>
<dbReference type="Pfam" id="PF00155">
    <property type="entry name" value="Aminotran_1_2"/>
    <property type="match status" value="1"/>
</dbReference>
<name>A0AAI9DMX0_PLUGE</name>